<dbReference type="EMBL" id="JH816541">
    <property type="protein sequence ID" value="EKC21875.1"/>
    <property type="molecule type" value="Genomic_DNA"/>
</dbReference>
<dbReference type="GO" id="GO:0005230">
    <property type="term" value="F:extracellular ligand-gated monoatomic ion channel activity"/>
    <property type="evidence" value="ECO:0007669"/>
    <property type="project" value="InterPro"/>
</dbReference>
<dbReference type="PANTHER" id="PTHR18945">
    <property type="entry name" value="NEUROTRANSMITTER GATED ION CHANNEL"/>
    <property type="match status" value="1"/>
</dbReference>
<organism evidence="8">
    <name type="scientific">Magallana gigas</name>
    <name type="common">Pacific oyster</name>
    <name type="synonym">Crassostrea gigas</name>
    <dbReference type="NCBI Taxonomy" id="29159"/>
    <lineage>
        <taxon>Eukaryota</taxon>
        <taxon>Metazoa</taxon>
        <taxon>Spiralia</taxon>
        <taxon>Lophotrochozoa</taxon>
        <taxon>Mollusca</taxon>
        <taxon>Bivalvia</taxon>
        <taxon>Autobranchia</taxon>
        <taxon>Pteriomorphia</taxon>
        <taxon>Ostreida</taxon>
        <taxon>Ostreoidea</taxon>
        <taxon>Ostreidae</taxon>
        <taxon>Magallana</taxon>
    </lineage>
</organism>
<dbReference type="InterPro" id="IPR038050">
    <property type="entry name" value="Neuro_actylchol_rec"/>
</dbReference>
<dbReference type="SUPFAM" id="SSF63712">
    <property type="entry name" value="Nicotinic receptor ligand binding domain-like"/>
    <property type="match status" value="1"/>
</dbReference>
<dbReference type="InParanoid" id="K1PZ88"/>
<comment type="subcellular location">
    <subcellularLocation>
        <location evidence="1">Membrane</location>
        <topology evidence="1">Multi-pass membrane protein</topology>
    </subcellularLocation>
</comment>
<dbReference type="InterPro" id="IPR036734">
    <property type="entry name" value="Neur_chan_lig-bd_sf"/>
</dbReference>
<proteinExistence type="inferred from homology"/>
<accession>K1PZ88</accession>
<feature type="transmembrane region" description="Helical" evidence="5">
    <location>
        <begin position="222"/>
        <end position="242"/>
    </location>
</feature>
<protein>
    <submittedName>
        <fullName evidence="8">Neuronal acetylcholine receptor subunit alpha-3</fullName>
    </submittedName>
</protein>
<dbReference type="Pfam" id="PF02931">
    <property type="entry name" value="Neur_chan_LBD"/>
    <property type="match status" value="1"/>
</dbReference>
<dbReference type="PRINTS" id="PR00252">
    <property type="entry name" value="NRIONCHANNEL"/>
</dbReference>
<dbReference type="GO" id="GO:0016020">
    <property type="term" value="C:membrane"/>
    <property type="evidence" value="ECO:0007669"/>
    <property type="project" value="UniProtKB-SubCell"/>
</dbReference>
<sequence>MAFAYLTWMIGFVPCMFLSLTNAELAGEARLMNDIFREYNREARPCLDARKPVQVAVGFTLTRLDELTWKDEFLTWNPDHYDNLTKVNVLANSIWLPEIALDNSIGNIFDGEFTDRFRVSIHHSGEVLWEPGGTLRTTCEMSINAYPFDHQTCDIVFANWQYTKDQVNLTSNQSKINMETYTENGEWDIEYTKLIRAEWSSESHPSDVYPEIVVTIHVRRRVLYYLVNIMMPCVMMSLLVLVVFHLPPDSGEKVSLGVTVLLAFSVFQLMIAESVPTSSKSIPLIGKSARISYTSILRWYGTLPCCDALRLPTSPLLPPIGEPDDNACCAHLEHSGQSPHRIPDIQIHLSESKSQSVHSVHNERPNDDIKTQDKHYLKTCDSTRFEPGVGDHLSLRALSPEVARSAVRLIKSIAAMDRIPSGCYRDELMTIIGDTYKELRQQRKDDEMDAVFENEWKRISKIVDRFFFMITLIVMISSTIVVFCIMPYSNHD</sequence>
<dbReference type="PROSITE" id="PS00236">
    <property type="entry name" value="NEUROTR_ION_CHANNEL"/>
    <property type="match status" value="1"/>
</dbReference>
<keyword evidence="8" id="KW-0675">Receptor</keyword>
<keyword evidence="5" id="KW-0407">Ion channel</keyword>
<dbReference type="InterPro" id="IPR006202">
    <property type="entry name" value="Neur_chan_lig-bd"/>
</dbReference>
<dbReference type="SUPFAM" id="SSF90112">
    <property type="entry name" value="Neurotransmitter-gated ion-channel transmembrane pore"/>
    <property type="match status" value="1"/>
</dbReference>
<dbReference type="InterPro" id="IPR036719">
    <property type="entry name" value="Neuro-gated_channel_TM_sf"/>
</dbReference>
<evidence type="ECO:0000256" key="1">
    <source>
        <dbReference type="ARBA" id="ARBA00004141"/>
    </source>
</evidence>
<comment type="similarity">
    <text evidence="5">Belongs to the ligand-gated ion channel (TC 1.A.9) family.</text>
</comment>
<evidence type="ECO:0000256" key="2">
    <source>
        <dbReference type="ARBA" id="ARBA00022692"/>
    </source>
</evidence>
<evidence type="ECO:0000259" key="6">
    <source>
        <dbReference type="Pfam" id="PF02931"/>
    </source>
</evidence>
<keyword evidence="5" id="KW-0406">Ion transport</keyword>
<evidence type="ECO:0000256" key="4">
    <source>
        <dbReference type="ARBA" id="ARBA00023136"/>
    </source>
</evidence>
<dbReference type="Gene3D" id="2.70.170.10">
    <property type="entry name" value="Neurotransmitter-gated ion-channel ligand-binding domain"/>
    <property type="match status" value="1"/>
</dbReference>
<feature type="domain" description="Neurotransmitter-gated ion-channel transmembrane" evidence="7">
    <location>
        <begin position="229"/>
        <end position="287"/>
    </location>
</feature>
<evidence type="ECO:0000313" key="8">
    <source>
        <dbReference type="EMBL" id="EKC21875.1"/>
    </source>
</evidence>
<feature type="transmembrane region" description="Helical" evidence="5">
    <location>
        <begin position="254"/>
        <end position="272"/>
    </location>
</feature>
<gene>
    <name evidence="8" type="ORF">CGI_10003150</name>
</gene>
<evidence type="ECO:0000259" key="7">
    <source>
        <dbReference type="Pfam" id="PF02932"/>
    </source>
</evidence>
<dbReference type="Pfam" id="PF02932">
    <property type="entry name" value="Neur_chan_memb"/>
    <property type="match status" value="1"/>
</dbReference>
<dbReference type="InterPro" id="IPR006029">
    <property type="entry name" value="Neurotrans-gated_channel_TM"/>
</dbReference>
<reference evidence="8" key="1">
    <citation type="journal article" date="2012" name="Nature">
        <title>The oyster genome reveals stress adaptation and complexity of shell formation.</title>
        <authorList>
            <person name="Zhang G."/>
            <person name="Fang X."/>
            <person name="Guo X."/>
            <person name="Li L."/>
            <person name="Luo R."/>
            <person name="Xu F."/>
            <person name="Yang P."/>
            <person name="Zhang L."/>
            <person name="Wang X."/>
            <person name="Qi H."/>
            <person name="Xiong Z."/>
            <person name="Que H."/>
            <person name="Xie Y."/>
            <person name="Holland P.W."/>
            <person name="Paps J."/>
            <person name="Zhu Y."/>
            <person name="Wu F."/>
            <person name="Chen Y."/>
            <person name="Wang J."/>
            <person name="Peng C."/>
            <person name="Meng J."/>
            <person name="Yang L."/>
            <person name="Liu J."/>
            <person name="Wen B."/>
            <person name="Zhang N."/>
            <person name="Huang Z."/>
            <person name="Zhu Q."/>
            <person name="Feng Y."/>
            <person name="Mount A."/>
            <person name="Hedgecock D."/>
            <person name="Xu Z."/>
            <person name="Liu Y."/>
            <person name="Domazet-Loso T."/>
            <person name="Du Y."/>
            <person name="Sun X."/>
            <person name="Zhang S."/>
            <person name="Liu B."/>
            <person name="Cheng P."/>
            <person name="Jiang X."/>
            <person name="Li J."/>
            <person name="Fan D."/>
            <person name="Wang W."/>
            <person name="Fu W."/>
            <person name="Wang T."/>
            <person name="Wang B."/>
            <person name="Zhang J."/>
            <person name="Peng Z."/>
            <person name="Li Y."/>
            <person name="Li N."/>
            <person name="Wang J."/>
            <person name="Chen M."/>
            <person name="He Y."/>
            <person name="Tan F."/>
            <person name="Song X."/>
            <person name="Zheng Q."/>
            <person name="Huang R."/>
            <person name="Yang H."/>
            <person name="Du X."/>
            <person name="Chen L."/>
            <person name="Yang M."/>
            <person name="Gaffney P.M."/>
            <person name="Wang S."/>
            <person name="Luo L."/>
            <person name="She Z."/>
            <person name="Ming Y."/>
            <person name="Huang W."/>
            <person name="Zhang S."/>
            <person name="Huang B."/>
            <person name="Zhang Y."/>
            <person name="Qu T."/>
            <person name="Ni P."/>
            <person name="Miao G."/>
            <person name="Wang J."/>
            <person name="Wang Q."/>
            <person name="Steinberg C.E."/>
            <person name="Wang H."/>
            <person name="Li N."/>
            <person name="Qian L."/>
            <person name="Zhang G."/>
            <person name="Li Y."/>
            <person name="Yang H."/>
            <person name="Liu X."/>
            <person name="Wang J."/>
            <person name="Yin Y."/>
            <person name="Wang J."/>
        </authorList>
    </citation>
    <scope>NUCLEOTIDE SEQUENCE [LARGE SCALE GENOMIC DNA]</scope>
    <source>
        <strain evidence="8">05x7-T-G4-1.051#20</strain>
    </source>
</reference>
<dbReference type="HOGENOM" id="CLU_018074_0_1_1"/>
<dbReference type="InterPro" id="IPR018000">
    <property type="entry name" value="Neurotransmitter_ion_chnl_CS"/>
</dbReference>
<evidence type="ECO:0000256" key="5">
    <source>
        <dbReference type="RuleBase" id="RU000687"/>
    </source>
</evidence>
<dbReference type="GO" id="GO:0004888">
    <property type="term" value="F:transmembrane signaling receptor activity"/>
    <property type="evidence" value="ECO:0007669"/>
    <property type="project" value="InterPro"/>
</dbReference>
<keyword evidence="4 5" id="KW-0472">Membrane</keyword>
<dbReference type="CDD" id="cd19051">
    <property type="entry name" value="LGIC_TM_cation"/>
    <property type="match status" value="1"/>
</dbReference>
<keyword evidence="3 5" id="KW-1133">Transmembrane helix</keyword>
<dbReference type="InterPro" id="IPR006201">
    <property type="entry name" value="Neur_channel"/>
</dbReference>
<dbReference type="CDD" id="cd18989">
    <property type="entry name" value="LGIC_ECD_cation"/>
    <property type="match status" value="1"/>
</dbReference>
<feature type="domain" description="Neurotransmitter-gated ion-channel ligand-binding" evidence="6">
    <location>
        <begin position="29"/>
        <end position="222"/>
    </location>
</feature>
<feature type="transmembrane region" description="Helical" evidence="5">
    <location>
        <begin position="466"/>
        <end position="488"/>
    </location>
</feature>
<feature type="transmembrane region" description="Helical" evidence="5">
    <location>
        <begin position="6"/>
        <end position="27"/>
    </location>
</feature>
<evidence type="ECO:0000256" key="3">
    <source>
        <dbReference type="ARBA" id="ARBA00022989"/>
    </source>
</evidence>
<dbReference type="AlphaFoldDB" id="K1PZ88"/>
<dbReference type="Gene3D" id="1.20.58.390">
    <property type="entry name" value="Neurotransmitter-gated ion-channel transmembrane domain"/>
    <property type="match status" value="1"/>
</dbReference>
<name>K1PZ88_MAGGI</name>
<keyword evidence="5" id="KW-0813">Transport</keyword>
<keyword evidence="2 5" id="KW-0812">Transmembrane</keyword>
<dbReference type="FunFam" id="2.70.170.10:FF:000028">
    <property type="entry name" value="AcetylCholine Receptor"/>
    <property type="match status" value="1"/>
</dbReference>